<dbReference type="Pfam" id="PF21057">
    <property type="entry name" value="Hikeshi-like_C"/>
    <property type="match status" value="1"/>
</dbReference>
<dbReference type="EMBL" id="JAOPGA020001081">
    <property type="protein sequence ID" value="KAL0484887.1"/>
    <property type="molecule type" value="Genomic_DNA"/>
</dbReference>
<evidence type="ECO:0000313" key="4">
    <source>
        <dbReference type="EMBL" id="KAL0484887.1"/>
    </source>
</evidence>
<feature type="domain" description="Hikeshi-like N-terminal" evidence="2">
    <location>
        <begin position="6"/>
        <end position="121"/>
    </location>
</feature>
<dbReference type="InterPro" id="IPR031318">
    <property type="entry name" value="OPI10"/>
</dbReference>
<dbReference type="PANTHER" id="PTHR12925:SF0">
    <property type="entry name" value="PROTEIN HIKESHI"/>
    <property type="match status" value="1"/>
</dbReference>
<evidence type="ECO:0000259" key="3">
    <source>
        <dbReference type="Pfam" id="PF21057"/>
    </source>
</evidence>
<evidence type="ECO:0000256" key="1">
    <source>
        <dbReference type="ARBA" id="ARBA00006623"/>
    </source>
</evidence>
<comment type="similarity">
    <text evidence="1">Belongs to the OPI10 family.</text>
</comment>
<dbReference type="AlphaFoldDB" id="A0AAW2Z6P5"/>
<accession>A0AAW2Z6P5</accession>
<evidence type="ECO:0000259" key="2">
    <source>
        <dbReference type="Pfam" id="PF05603"/>
    </source>
</evidence>
<dbReference type="GO" id="GO:0005634">
    <property type="term" value="C:nucleus"/>
    <property type="evidence" value="ECO:0007669"/>
    <property type="project" value="TreeGrafter"/>
</dbReference>
<dbReference type="GO" id="GO:0061608">
    <property type="term" value="F:nuclear import signal receptor activity"/>
    <property type="evidence" value="ECO:0007669"/>
    <property type="project" value="TreeGrafter"/>
</dbReference>
<dbReference type="InterPro" id="IPR008493">
    <property type="entry name" value="Hikeshi-like_N"/>
</dbReference>
<feature type="domain" description="Hikeshi-like C-terminal" evidence="3">
    <location>
        <begin position="136"/>
        <end position="193"/>
    </location>
</feature>
<gene>
    <name evidence="4" type="ORF">AKO1_003651</name>
</gene>
<dbReference type="Pfam" id="PF05603">
    <property type="entry name" value="Hikeshi-like_N"/>
    <property type="match status" value="1"/>
</dbReference>
<protein>
    <submittedName>
        <fullName evidence="4">OPI10</fullName>
    </submittedName>
</protein>
<proteinExistence type="inferred from homology"/>
<dbReference type="PANTHER" id="PTHR12925">
    <property type="entry name" value="HIKESHI FAMILY MEMBER"/>
    <property type="match status" value="1"/>
</dbReference>
<name>A0AAW2Z6P5_9EUKA</name>
<dbReference type="GO" id="GO:0005829">
    <property type="term" value="C:cytosol"/>
    <property type="evidence" value="ECO:0007669"/>
    <property type="project" value="TreeGrafter"/>
</dbReference>
<reference evidence="4 5" key="1">
    <citation type="submission" date="2024-03" db="EMBL/GenBank/DDBJ databases">
        <title>The Acrasis kona genome and developmental transcriptomes reveal deep origins of eukaryotic multicellular pathways.</title>
        <authorList>
            <person name="Sheikh S."/>
            <person name="Fu C.-J."/>
            <person name="Brown M.W."/>
            <person name="Baldauf S.L."/>
        </authorList>
    </citation>
    <scope>NUCLEOTIDE SEQUENCE [LARGE SCALE GENOMIC DNA]</scope>
    <source>
        <strain evidence="4 5">ATCC MYA-3509</strain>
    </source>
</reference>
<dbReference type="InterPro" id="IPR048364">
    <property type="entry name" value="Hikeshi-like_C"/>
</dbReference>
<sequence length="195" mass="22044">MFGALIPGQALNVQFQQIEQTRWMLTVPNQPSKPISQIAVFLLPNGQQIPAGFGCAVYLSDASQNFEYFGCLLNEDPSKIFSVPSTFNDTSNNTLFGSMQSNQQGVLYIGITLEKIENLQNLEGTNFQRQQKEANNTVGLAQFIADDLFKFLQSFVRPDNSNKDILVLPTNAIDSWLQKFTNKLRVDPNFWKKRK</sequence>
<dbReference type="Proteomes" id="UP001431209">
    <property type="component" value="Unassembled WGS sequence"/>
</dbReference>
<dbReference type="GO" id="GO:0006606">
    <property type="term" value="P:protein import into nucleus"/>
    <property type="evidence" value="ECO:0007669"/>
    <property type="project" value="TreeGrafter"/>
</dbReference>
<keyword evidence="5" id="KW-1185">Reference proteome</keyword>
<evidence type="ECO:0000313" key="5">
    <source>
        <dbReference type="Proteomes" id="UP001431209"/>
    </source>
</evidence>
<comment type="caution">
    <text evidence="4">The sequence shown here is derived from an EMBL/GenBank/DDBJ whole genome shotgun (WGS) entry which is preliminary data.</text>
</comment>
<organism evidence="4 5">
    <name type="scientific">Acrasis kona</name>
    <dbReference type="NCBI Taxonomy" id="1008807"/>
    <lineage>
        <taxon>Eukaryota</taxon>
        <taxon>Discoba</taxon>
        <taxon>Heterolobosea</taxon>
        <taxon>Tetramitia</taxon>
        <taxon>Eutetramitia</taxon>
        <taxon>Acrasidae</taxon>
        <taxon>Acrasis</taxon>
    </lineage>
</organism>